<organism evidence="1 2">
    <name type="scientific">Candidatus Jorgensenbacteria bacterium CG_4_10_14_0_8_um_filter_39_13</name>
    <dbReference type="NCBI Taxonomy" id="1974589"/>
    <lineage>
        <taxon>Bacteria</taxon>
        <taxon>Candidatus Joergenseniibacteriota</taxon>
    </lineage>
</organism>
<dbReference type="EMBL" id="PFME01000004">
    <property type="protein sequence ID" value="PIY96552.1"/>
    <property type="molecule type" value="Genomic_DNA"/>
</dbReference>
<name>A0A2M7RJ17_9BACT</name>
<gene>
    <name evidence="1" type="ORF">COY65_00310</name>
</gene>
<reference evidence="2" key="1">
    <citation type="submission" date="2017-09" db="EMBL/GenBank/DDBJ databases">
        <title>Depth-based differentiation of microbial function through sediment-hosted aquifers and enrichment of novel symbionts in the deep terrestrial subsurface.</title>
        <authorList>
            <person name="Probst A.J."/>
            <person name="Ladd B."/>
            <person name="Jarett J.K."/>
            <person name="Geller-Mcgrath D.E."/>
            <person name="Sieber C.M.K."/>
            <person name="Emerson J.B."/>
            <person name="Anantharaman K."/>
            <person name="Thomas B.C."/>
            <person name="Malmstrom R."/>
            <person name="Stieglmeier M."/>
            <person name="Klingl A."/>
            <person name="Woyke T."/>
            <person name="Ryan C.M."/>
            <person name="Banfield J.F."/>
        </authorList>
    </citation>
    <scope>NUCLEOTIDE SEQUENCE [LARGE SCALE GENOMIC DNA]</scope>
</reference>
<dbReference type="Proteomes" id="UP000230238">
    <property type="component" value="Unassembled WGS sequence"/>
</dbReference>
<proteinExistence type="predicted"/>
<dbReference type="AlphaFoldDB" id="A0A2M7RJ17"/>
<evidence type="ECO:0000313" key="2">
    <source>
        <dbReference type="Proteomes" id="UP000230238"/>
    </source>
</evidence>
<protein>
    <submittedName>
        <fullName evidence="1">Uncharacterized protein</fullName>
    </submittedName>
</protein>
<sequence length="127" mass="14219">MGSETVVTEKPTSTVLVMRPYAISKQRLEIFKKAVGKFIPNLPGADSTIKKVWTCTVHEWLGGKDEAGNVDGLVEVIPVGFADTLIKEHIIYYVNVRLFLKGEYSIYIRKFSSGSEDIRIIQDIEGL</sequence>
<accession>A0A2M7RJ17</accession>
<evidence type="ECO:0000313" key="1">
    <source>
        <dbReference type="EMBL" id="PIY96552.1"/>
    </source>
</evidence>
<comment type="caution">
    <text evidence="1">The sequence shown here is derived from an EMBL/GenBank/DDBJ whole genome shotgun (WGS) entry which is preliminary data.</text>
</comment>